<dbReference type="InterPro" id="IPR015816">
    <property type="entry name" value="Vitellinogen_b-sht_N"/>
</dbReference>
<keyword evidence="3" id="KW-1015">Disulfide bond</keyword>
<name>A0A8K0P1Z4_LADFU</name>
<dbReference type="PANTHER" id="PTHR23345">
    <property type="entry name" value="VITELLOGENIN-RELATED"/>
    <property type="match status" value="1"/>
</dbReference>
<evidence type="ECO:0000256" key="3">
    <source>
        <dbReference type="ARBA" id="ARBA00023157"/>
    </source>
</evidence>
<keyword evidence="10" id="KW-1185">Reference proteome</keyword>
<dbReference type="PROSITE" id="PS51211">
    <property type="entry name" value="VITELLOGENIN"/>
    <property type="match status" value="1"/>
</dbReference>
<feature type="non-terminal residue" evidence="9">
    <location>
        <position position="1"/>
    </location>
</feature>
<dbReference type="AlphaFoldDB" id="A0A8K0P1Z4"/>
<protein>
    <recommendedName>
        <fullName evidence="8">Vitellogenin domain-containing protein</fullName>
    </recommendedName>
</protein>
<keyword evidence="4" id="KW-0325">Glycoprotein</keyword>
<gene>
    <name evidence="9" type="ORF">J437_LFUL009525</name>
</gene>
<dbReference type="SMART" id="SM00638">
    <property type="entry name" value="LPD_N"/>
    <property type="match status" value="1"/>
</dbReference>
<organism evidence="9 10">
    <name type="scientific">Ladona fulva</name>
    <name type="common">Scarce chaser dragonfly</name>
    <name type="synonym">Libellula fulva</name>
    <dbReference type="NCBI Taxonomy" id="123851"/>
    <lineage>
        <taxon>Eukaryota</taxon>
        <taxon>Metazoa</taxon>
        <taxon>Ecdysozoa</taxon>
        <taxon>Arthropoda</taxon>
        <taxon>Hexapoda</taxon>
        <taxon>Insecta</taxon>
        <taxon>Pterygota</taxon>
        <taxon>Palaeoptera</taxon>
        <taxon>Odonata</taxon>
        <taxon>Epiprocta</taxon>
        <taxon>Anisoptera</taxon>
        <taxon>Libelluloidea</taxon>
        <taxon>Libellulidae</taxon>
        <taxon>Ladona</taxon>
    </lineage>
</organism>
<dbReference type="Pfam" id="PF01347">
    <property type="entry name" value="Vitellogenin_N"/>
    <property type="match status" value="1"/>
</dbReference>
<keyword evidence="2" id="KW-0758">Storage protein</keyword>
<feature type="chain" id="PRO_5035479708" description="Vitellogenin domain-containing protein" evidence="7">
    <location>
        <begin position="23"/>
        <end position="661"/>
    </location>
</feature>
<dbReference type="Gene3D" id="1.25.10.20">
    <property type="entry name" value="Vitellinogen, superhelical"/>
    <property type="match status" value="1"/>
</dbReference>
<dbReference type="InterPro" id="IPR001747">
    <property type="entry name" value="Vitellogenin_N"/>
</dbReference>
<dbReference type="OrthoDB" id="160294at2759"/>
<feature type="compositionally biased region" description="Basic residues" evidence="6">
    <location>
        <begin position="281"/>
        <end position="300"/>
    </location>
</feature>
<dbReference type="GO" id="GO:0005319">
    <property type="term" value="F:lipid transporter activity"/>
    <property type="evidence" value="ECO:0007669"/>
    <property type="project" value="InterPro"/>
</dbReference>
<dbReference type="PANTHER" id="PTHR23345:SF15">
    <property type="entry name" value="VITELLOGENIN 1-RELATED"/>
    <property type="match status" value="1"/>
</dbReference>
<reference evidence="9" key="1">
    <citation type="submission" date="2013-04" db="EMBL/GenBank/DDBJ databases">
        <authorList>
            <person name="Qu J."/>
            <person name="Murali S.C."/>
            <person name="Bandaranaike D."/>
            <person name="Bellair M."/>
            <person name="Blankenburg K."/>
            <person name="Chao H."/>
            <person name="Dinh H."/>
            <person name="Doddapaneni H."/>
            <person name="Downs B."/>
            <person name="Dugan-Rocha S."/>
            <person name="Elkadiri S."/>
            <person name="Gnanaolivu R.D."/>
            <person name="Hernandez B."/>
            <person name="Javaid M."/>
            <person name="Jayaseelan J.C."/>
            <person name="Lee S."/>
            <person name="Li M."/>
            <person name="Ming W."/>
            <person name="Munidasa M."/>
            <person name="Muniz J."/>
            <person name="Nguyen L."/>
            <person name="Ongeri F."/>
            <person name="Osuji N."/>
            <person name="Pu L.-L."/>
            <person name="Puazo M."/>
            <person name="Qu C."/>
            <person name="Quiroz J."/>
            <person name="Raj R."/>
            <person name="Weissenberger G."/>
            <person name="Xin Y."/>
            <person name="Zou X."/>
            <person name="Han Y."/>
            <person name="Richards S."/>
            <person name="Worley K."/>
            <person name="Muzny D."/>
            <person name="Gibbs R."/>
        </authorList>
    </citation>
    <scope>NUCLEOTIDE SEQUENCE</scope>
    <source>
        <strain evidence="9">Sampled in the wild</strain>
    </source>
</reference>
<evidence type="ECO:0000256" key="1">
    <source>
        <dbReference type="ARBA" id="ARBA00022729"/>
    </source>
</evidence>
<reference evidence="9" key="2">
    <citation type="submission" date="2017-10" db="EMBL/GenBank/DDBJ databases">
        <title>Ladona fulva Genome sequencing and assembly.</title>
        <authorList>
            <person name="Murali S."/>
            <person name="Richards S."/>
            <person name="Bandaranaike D."/>
            <person name="Bellair M."/>
            <person name="Blankenburg K."/>
            <person name="Chao H."/>
            <person name="Dinh H."/>
            <person name="Doddapaneni H."/>
            <person name="Dugan-Rocha S."/>
            <person name="Elkadiri S."/>
            <person name="Gnanaolivu R."/>
            <person name="Hernandez B."/>
            <person name="Skinner E."/>
            <person name="Javaid M."/>
            <person name="Lee S."/>
            <person name="Li M."/>
            <person name="Ming W."/>
            <person name="Munidasa M."/>
            <person name="Muniz J."/>
            <person name="Nguyen L."/>
            <person name="Hughes D."/>
            <person name="Osuji N."/>
            <person name="Pu L.-L."/>
            <person name="Puazo M."/>
            <person name="Qu C."/>
            <person name="Quiroz J."/>
            <person name="Raj R."/>
            <person name="Weissenberger G."/>
            <person name="Xin Y."/>
            <person name="Zou X."/>
            <person name="Han Y."/>
            <person name="Worley K."/>
            <person name="Muzny D."/>
            <person name="Gibbs R."/>
        </authorList>
    </citation>
    <scope>NUCLEOTIDE SEQUENCE</scope>
    <source>
        <strain evidence="9">Sampled in the wild</strain>
    </source>
</reference>
<evidence type="ECO:0000259" key="8">
    <source>
        <dbReference type="PROSITE" id="PS51211"/>
    </source>
</evidence>
<proteinExistence type="predicted"/>
<evidence type="ECO:0000256" key="6">
    <source>
        <dbReference type="SAM" id="MobiDB-lite"/>
    </source>
</evidence>
<evidence type="ECO:0000313" key="10">
    <source>
        <dbReference type="Proteomes" id="UP000792457"/>
    </source>
</evidence>
<dbReference type="InterPro" id="IPR015819">
    <property type="entry name" value="Lipid_transp_b-sht_shell"/>
</dbReference>
<dbReference type="Gene3D" id="2.30.230.10">
    <property type="entry name" value="Lipovitellin, beta-sheet shell regions, chain A"/>
    <property type="match status" value="1"/>
</dbReference>
<dbReference type="Proteomes" id="UP000792457">
    <property type="component" value="Unassembled WGS sequence"/>
</dbReference>
<keyword evidence="1 7" id="KW-0732">Signal</keyword>
<feature type="domain" description="Vitellogenin" evidence="8">
    <location>
        <begin position="26"/>
        <end position="661"/>
    </location>
</feature>
<feature type="signal peptide" evidence="7">
    <location>
        <begin position="1"/>
        <end position="22"/>
    </location>
</feature>
<dbReference type="InterPro" id="IPR050733">
    <property type="entry name" value="Vitellogenin/Apolipophorin"/>
</dbReference>
<evidence type="ECO:0000256" key="4">
    <source>
        <dbReference type="ARBA" id="ARBA00023180"/>
    </source>
</evidence>
<accession>A0A8K0P1Z4</accession>
<dbReference type="SUPFAM" id="SSF48431">
    <property type="entry name" value="Lipovitellin-phosvitin complex, superhelical domain"/>
    <property type="match status" value="1"/>
</dbReference>
<evidence type="ECO:0000256" key="2">
    <source>
        <dbReference type="ARBA" id="ARBA00022761"/>
    </source>
</evidence>
<dbReference type="SUPFAM" id="SSF56968">
    <property type="entry name" value="Lipovitellin-phosvitin complex, beta-sheet shell regions"/>
    <property type="match status" value="1"/>
</dbReference>
<dbReference type="InterPro" id="IPR011030">
    <property type="entry name" value="Lipovitellin_superhlx_dom"/>
</dbReference>
<sequence>MDLQHWIKALLLFCCLGVAVRAEYGWRPRLDYRFALEGRNLAGITILNNQFTGIHYRGILNIQSQSSNVLNVALYNISYVKLQKELENGWWDSSPSSEDNYMALPITDKAFTVRLNKGTVQDLVVSRDLPDWEVNFIQGIVSKLQLDVSGSNIIKGHKGNAIPGRSKTNPDVFSVMEDGVTGRCEVLYEIAQIPRPSDEVSKQLCGSRPFLEITKTQNHSNCEVNPEYHFGLPHTLQCQPGGNQCGEFWTESPEEDQIIADKKHFDSSGSVEETTPEPKQKKSSKKTKPHIATSPKKHHHPTPEKDSSEKGLWNLRPKEHLLPPPRPFDGFALAHRKVEERTCLGQQLKEMVTDIANDLEGWELDIQQSTLEKILLAIRVCRSMTYSDLVKTIGIHMDAQVRDNKLLMTERKVFRDIITACGTNPAFEIAKSWIEEKKLTTDEAISIISYLPSHLISPNMYTIDQYYELLRSSAVKDDINLKSAALLAFSNLVRVACISRTERQMRYPYHVEGEPCNALAAANYVSYLTSQLRGDPTLRPVVYVALGNTASLLALPSLKSAANDPTSTPYLRSRAIVAMKHLVLREPRTLMPVLLSIFDNKQNPELVRLSAISMLFFTKPPLTVWQRIATGTWYEPSGSIQTFIYMTIKTFSESTDPNMVE</sequence>
<evidence type="ECO:0000313" key="9">
    <source>
        <dbReference type="EMBL" id="KAG8230092.1"/>
    </source>
</evidence>
<comment type="caution">
    <text evidence="9">The sequence shown here is derived from an EMBL/GenBank/DDBJ whole genome shotgun (WGS) entry which is preliminary data.</text>
</comment>
<dbReference type="EMBL" id="KZ308464">
    <property type="protein sequence ID" value="KAG8230092.1"/>
    <property type="molecule type" value="Genomic_DNA"/>
</dbReference>
<evidence type="ECO:0000256" key="7">
    <source>
        <dbReference type="SAM" id="SignalP"/>
    </source>
</evidence>
<feature type="region of interest" description="Disordered" evidence="6">
    <location>
        <begin position="264"/>
        <end position="311"/>
    </location>
</feature>
<evidence type="ECO:0000256" key="5">
    <source>
        <dbReference type="PROSITE-ProRule" id="PRU00557"/>
    </source>
</evidence>
<comment type="caution">
    <text evidence="5">Lacks conserved residue(s) required for the propagation of feature annotation.</text>
</comment>